<feature type="transmembrane region" description="Helical" evidence="1">
    <location>
        <begin position="12"/>
        <end position="30"/>
    </location>
</feature>
<keyword evidence="1" id="KW-1133">Transmembrane helix</keyword>
<dbReference type="AlphaFoldDB" id="A0A7W8E8U0"/>
<proteinExistence type="predicted"/>
<comment type="caution">
    <text evidence="2">The sequence shown here is derived from an EMBL/GenBank/DDBJ whole genome shotgun (WGS) entry which is preliminary data.</text>
</comment>
<evidence type="ECO:0000256" key="1">
    <source>
        <dbReference type="SAM" id="Phobius"/>
    </source>
</evidence>
<evidence type="ECO:0000313" key="3">
    <source>
        <dbReference type="Proteomes" id="UP000584867"/>
    </source>
</evidence>
<sequence length="61" mass="7355">MISINRKWSTELRLAYIAILFFIMAQYVVNERPWDHIFRIAGLLTYIASMFLALHKQRRNL</sequence>
<keyword evidence="1" id="KW-0812">Transmembrane</keyword>
<reference evidence="2 3" key="1">
    <citation type="submission" date="2020-08" db="EMBL/GenBank/DDBJ databases">
        <title>Genomic Encyclopedia of Type Strains, Phase IV (KMG-V): Genome sequencing to study the core and pangenomes of soil and plant-associated prokaryotes.</title>
        <authorList>
            <person name="Whitman W."/>
        </authorList>
    </citation>
    <scope>NUCLEOTIDE SEQUENCE [LARGE SCALE GENOMIC DNA]</scope>
    <source>
        <strain evidence="2 3">X5P3</strain>
    </source>
</reference>
<dbReference type="RefSeq" id="WP_184255211.1">
    <property type="nucleotide sequence ID" value="NZ_JACHIO010000007.1"/>
</dbReference>
<organism evidence="2 3">
    <name type="scientific">Granulicella mallensis</name>
    <dbReference type="NCBI Taxonomy" id="940614"/>
    <lineage>
        <taxon>Bacteria</taxon>
        <taxon>Pseudomonadati</taxon>
        <taxon>Acidobacteriota</taxon>
        <taxon>Terriglobia</taxon>
        <taxon>Terriglobales</taxon>
        <taxon>Acidobacteriaceae</taxon>
        <taxon>Granulicella</taxon>
    </lineage>
</organism>
<protein>
    <submittedName>
        <fullName evidence="2">Uncharacterized protein</fullName>
    </submittedName>
</protein>
<name>A0A7W8E8U0_9BACT</name>
<feature type="transmembrane region" description="Helical" evidence="1">
    <location>
        <begin position="36"/>
        <end position="54"/>
    </location>
</feature>
<gene>
    <name evidence="2" type="ORF">HDF15_002143</name>
</gene>
<dbReference type="Proteomes" id="UP000584867">
    <property type="component" value="Unassembled WGS sequence"/>
</dbReference>
<keyword evidence="1" id="KW-0472">Membrane</keyword>
<evidence type="ECO:0000313" key="2">
    <source>
        <dbReference type="EMBL" id="MBB5063798.1"/>
    </source>
</evidence>
<dbReference type="EMBL" id="JACHIO010000007">
    <property type="protein sequence ID" value="MBB5063798.1"/>
    <property type="molecule type" value="Genomic_DNA"/>
</dbReference>
<accession>A0A7W8E8U0</accession>